<reference evidence="2 3" key="1">
    <citation type="journal article" date="2016" name="Genome Announc.">
        <title>Complete Genome Sequence of Aurantimicrobium minutum Type Strain KNCT, a Planktonic Ultramicrobacterium Isolated from River Water.</title>
        <authorList>
            <person name="Nakai R."/>
            <person name="Fujisawa T."/>
            <person name="Nakamura Y."/>
            <person name="Nishide H."/>
            <person name="Uchiyama I."/>
            <person name="Baba T."/>
            <person name="Toyoda A."/>
            <person name="Fujiyama A."/>
            <person name="Naganuma T."/>
            <person name="Niki H."/>
        </authorList>
    </citation>
    <scope>NUCLEOTIDE SEQUENCE [LARGE SCALE GENOMIC DNA]</scope>
    <source>
        <strain evidence="2 3">KNC</strain>
    </source>
</reference>
<dbReference type="Proteomes" id="UP000243847">
    <property type="component" value="Chromosome sequence1"/>
</dbReference>
<dbReference type="InterPro" id="IPR050259">
    <property type="entry name" value="SDR"/>
</dbReference>
<evidence type="ECO:0000256" key="1">
    <source>
        <dbReference type="ARBA" id="ARBA00006484"/>
    </source>
</evidence>
<dbReference type="Pfam" id="PF13561">
    <property type="entry name" value="adh_short_C2"/>
    <property type="match status" value="1"/>
</dbReference>
<dbReference type="KEGG" id="amin:AUMI_16750"/>
<evidence type="ECO:0000313" key="2">
    <source>
        <dbReference type="EMBL" id="BAU99217.1"/>
    </source>
</evidence>
<dbReference type="InterPro" id="IPR002347">
    <property type="entry name" value="SDR_fam"/>
</dbReference>
<proteinExistence type="inferred from homology"/>
<protein>
    <submittedName>
        <fullName evidence="2">Short-chain acyl-CoA dehydrogenase</fullName>
    </submittedName>
</protein>
<sequence>MSMFQATGRSILVIGGLGGLGRGISSSFLHAGAHVIALDTHVENEASFRKELRSSTSQLSVICGDATQSEVYATAQEVAKSRGHTVDTIVISATPPQFTHAIEDYDWDYHQQMIDVFLKIPYVATNALVSSMKTAKFGRIINITSEVFETSEPFSSAYVAGKGAQIGWTRSMAAELAPFGITVNHVAPGFIPVERHKDLPQEVLDGYLRTVPAGRWGTPEDIGAACVFFASKEAGFISGQTLLVNGGRTPH</sequence>
<dbReference type="PANTHER" id="PTHR42879">
    <property type="entry name" value="3-OXOACYL-(ACYL-CARRIER-PROTEIN) REDUCTASE"/>
    <property type="match status" value="1"/>
</dbReference>
<accession>A0A173LWJ0</accession>
<evidence type="ECO:0000313" key="3">
    <source>
        <dbReference type="Proteomes" id="UP000243847"/>
    </source>
</evidence>
<dbReference type="AlphaFoldDB" id="A0A173LWJ0"/>
<dbReference type="PRINTS" id="PR00081">
    <property type="entry name" value="GDHRDH"/>
</dbReference>
<comment type="similarity">
    <text evidence="1">Belongs to the short-chain dehydrogenases/reductases (SDR) family.</text>
</comment>
<dbReference type="PANTHER" id="PTHR42879:SF2">
    <property type="entry name" value="3-OXOACYL-[ACYL-CARRIER-PROTEIN] REDUCTASE FABG"/>
    <property type="match status" value="1"/>
</dbReference>
<dbReference type="RefSeq" id="WP_197702075.1">
    <property type="nucleotide sequence ID" value="NZ_AP017457.1"/>
</dbReference>
<organism evidence="2 3">
    <name type="scientific">Aurantimicrobium minutum</name>
    <dbReference type="NCBI Taxonomy" id="708131"/>
    <lineage>
        <taxon>Bacteria</taxon>
        <taxon>Bacillati</taxon>
        <taxon>Actinomycetota</taxon>
        <taxon>Actinomycetes</taxon>
        <taxon>Micrococcales</taxon>
        <taxon>Microbacteriaceae</taxon>
        <taxon>Aurantimicrobium</taxon>
    </lineage>
</organism>
<gene>
    <name evidence="2" type="ORF">AUMI_16750</name>
</gene>
<dbReference type="Gene3D" id="3.40.50.720">
    <property type="entry name" value="NAD(P)-binding Rossmann-like Domain"/>
    <property type="match status" value="1"/>
</dbReference>
<name>A0A173LWJ0_9MICO</name>
<dbReference type="GeneID" id="80451866"/>
<dbReference type="EMBL" id="AP017457">
    <property type="protein sequence ID" value="BAU99217.1"/>
    <property type="molecule type" value="Genomic_DNA"/>
</dbReference>
<dbReference type="SUPFAM" id="SSF51735">
    <property type="entry name" value="NAD(P)-binding Rossmann-fold domains"/>
    <property type="match status" value="1"/>
</dbReference>
<dbReference type="InterPro" id="IPR036291">
    <property type="entry name" value="NAD(P)-bd_dom_sf"/>
</dbReference>